<dbReference type="Pfam" id="PF00370">
    <property type="entry name" value="FGGY_N"/>
    <property type="match status" value="1"/>
</dbReference>
<dbReference type="SUPFAM" id="SSF53067">
    <property type="entry name" value="Actin-like ATPase domain"/>
    <property type="match status" value="2"/>
</dbReference>
<feature type="domain" description="Carbohydrate kinase FGGY N-terminal" evidence="5">
    <location>
        <begin position="5"/>
        <end position="233"/>
    </location>
</feature>
<keyword evidence="2" id="KW-0119">Carbohydrate metabolism</keyword>
<dbReference type="Pfam" id="PF02782">
    <property type="entry name" value="FGGY_C"/>
    <property type="match status" value="1"/>
</dbReference>
<dbReference type="Proteomes" id="UP000608530">
    <property type="component" value="Unassembled WGS sequence"/>
</dbReference>
<evidence type="ECO:0000256" key="4">
    <source>
        <dbReference type="ARBA" id="ARBA00022777"/>
    </source>
</evidence>
<evidence type="ECO:0000259" key="6">
    <source>
        <dbReference type="Pfam" id="PF02782"/>
    </source>
</evidence>
<dbReference type="GO" id="GO:0042732">
    <property type="term" value="P:D-xylose metabolic process"/>
    <property type="evidence" value="ECO:0007669"/>
    <property type="project" value="UniProtKB-KW"/>
</dbReference>
<evidence type="ECO:0000256" key="1">
    <source>
        <dbReference type="ARBA" id="ARBA00009156"/>
    </source>
</evidence>
<comment type="similarity">
    <text evidence="1">Belongs to the FGGY kinase family.</text>
</comment>
<evidence type="ECO:0000313" key="8">
    <source>
        <dbReference type="Proteomes" id="UP000608530"/>
    </source>
</evidence>
<dbReference type="InterPro" id="IPR050406">
    <property type="entry name" value="FGGY_Carb_Kinase"/>
</dbReference>
<dbReference type="EMBL" id="JAEHOH010000001">
    <property type="protein sequence ID" value="MBK0417732.1"/>
    <property type="molecule type" value="Genomic_DNA"/>
</dbReference>
<dbReference type="PIRSF" id="PIRSF000538">
    <property type="entry name" value="GlpK"/>
    <property type="match status" value="1"/>
</dbReference>
<name>A0A934Q6H4_9MICO</name>
<evidence type="ECO:0000256" key="2">
    <source>
        <dbReference type="ARBA" id="ARBA00022629"/>
    </source>
</evidence>
<accession>A0A934Q6H4</accession>
<gene>
    <name evidence="7" type="ORF">JD276_01600</name>
</gene>
<keyword evidence="2" id="KW-0859">Xylose metabolism</keyword>
<dbReference type="AlphaFoldDB" id="A0A934Q6H4"/>
<dbReference type="RefSeq" id="WP_200113092.1">
    <property type="nucleotide sequence ID" value="NZ_JAEHOH010000001.1"/>
</dbReference>
<keyword evidence="3" id="KW-0808">Transferase</keyword>
<feature type="domain" description="Carbohydrate kinase FGGY C-terminal" evidence="6">
    <location>
        <begin position="258"/>
        <end position="426"/>
    </location>
</feature>
<protein>
    <recommendedName>
        <fullName evidence="9">Xylulokinase</fullName>
    </recommendedName>
</protein>
<keyword evidence="4" id="KW-0418">Kinase</keyword>
<dbReference type="CDD" id="cd00366">
    <property type="entry name" value="ASKHA_NBD_FGGY"/>
    <property type="match status" value="1"/>
</dbReference>
<comment type="caution">
    <text evidence="7">The sequence shown here is derived from an EMBL/GenBank/DDBJ whole genome shotgun (WGS) entry which is preliminary data.</text>
</comment>
<dbReference type="InterPro" id="IPR000577">
    <property type="entry name" value="Carb_kinase_FGGY"/>
</dbReference>
<proteinExistence type="inferred from homology"/>
<dbReference type="PANTHER" id="PTHR43095:SF5">
    <property type="entry name" value="XYLULOSE KINASE"/>
    <property type="match status" value="1"/>
</dbReference>
<evidence type="ECO:0008006" key="9">
    <source>
        <dbReference type="Google" id="ProtNLM"/>
    </source>
</evidence>
<organism evidence="7 8">
    <name type="scientific">Leucobacter chromiisoli</name>
    <dbReference type="NCBI Taxonomy" id="2796471"/>
    <lineage>
        <taxon>Bacteria</taxon>
        <taxon>Bacillati</taxon>
        <taxon>Actinomycetota</taxon>
        <taxon>Actinomycetes</taxon>
        <taxon>Micrococcales</taxon>
        <taxon>Microbacteriaceae</taxon>
        <taxon>Leucobacter</taxon>
    </lineage>
</organism>
<dbReference type="InterPro" id="IPR018484">
    <property type="entry name" value="FGGY_N"/>
</dbReference>
<dbReference type="GO" id="GO:0016301">
    <property type="term" value="F:kinase activity"/>
    <property type="evidence" value="ECO:0007669"/>
    <property type="project" value="UniProtKB-KW"/>
</dbReference>
<dbReference type="Gene3D" id="3.30.420.40">
    <property type="match status" value="2"/>
</dbReference>
<sequence>MAGILLGIDVGTSSVKVVATDRSGRLVADASVRYPTSTNGAAAEQNAEAWWEAVRTATARVLGSHTVVAVSVTSQAPTLVPVDAGGIPTSPALTWLDRRADAEARRIGELVPGSRNGADPFFGTAKLPWLAANRPAALDSAEHVLAANGFIVRRLCGVSVLDDTTAALMQGFDDETDSFDDALLDAEPSLRRLPRIAAATDVVGAVTAEAADATGITRGAPVVAGGIDSIGSALEAGVLEVGDPLVDMTGFSSVTILPVPRGTHVPGFIHTRHCVPDVDLLITAQVTAGATVDWVNGLDSSIELRDDDLLLSRERPSRLTMVTSLAGERTPTWNMRSRGVIDGIDLSTDGAEIMLAAMEGNAQALARDIATVTAAGFPIDRMLSTGGGASSRAWMQIKADVLGIRVDRPASGHGAAQGAAVLAGMAIGAIDSPGTVRSLGQTIESSFLPDPERTAAYARRAERYAEVARLNETRRTLR</sequence>
<reference evidence="7" key="1">
    <citation type="submission" date="2020-12" db="EMBL/GenBank/DDBJ databases">
        <title>Leucobacter sp. CAS1, isolated from Chromium sludge.</title>
        <authorList>
            <person name="Xu Z."/>
        </authorList>
    </citation>
    <scope>NUCLEOTIDE SEQUENCE</scope>
    <source>
        <strain evidence="7">CSA1</strain>
    </source>
</reference>
<evidence type="ECO:0000256" key="3">
    <source>
        <dbReference type="ARBA" id="ARBA00022679"/>
    </source>
</evidence>
<evidence type="ECO:0000313" key="7">
    <source>
        <dbReference type="EMBL" id="MBK0417732.1"/>
    </source>
</evidence>
<dbReference type="InterPro" id="IPR018485">
    <property type="entry name" value="FGGY_C"/>
</dbReference>
<dbReference type="PANTHER" id="PTHR43095">
    <property type="entry name" value="SUGAR KINASE"/>
    <property type="match status" value="1"/>
</dbReference>
<keyword evidence="8" id="KW-1185">Reference proteome</keyword>
<evidence type="ECO:0000259" key="5">
    <source>
        <dbReference type="Pfam" id="PF00370"/>
    </source>
</evidence>
<dbReference type="InterPro" id="IPR043129">
    <property type="entry name" value="ATPase_NBD"/>
</dbReference>